<keyword evidence="6" id="KW-1185">Reference proteome</keyword>
<dbReference type="Pfam" id="PF02383">
    <property type="entry name" value="Syja_N"/>
    <property type="match status" value="1"/>
</dbReference>
<dbReference type="OrthoDB" id="405996at2759"/>
<dbReference type="PANTHER" id="PTHR45662:SF2">
    <property type="entry name" value="PHOSPHATIDYLINOSITOL-3-PHOSPHATASE SAC1"/>
    <property type="match status" value="1"/>
</dbReference>
<feature type="domain" description="SAC" evidence="4">
    <location>
        <begin position="182"/>
        <end position="508"/>
    </location>
</feature>
<protein>
    <recommendedName>
        <fullName evidence="3">phosphoinositide 5-phosphatase</fullName>
        <ecNumber evidence="3">3.1.3.36</ecNumber>
    </recommendedName>
</protein>
<comment type="caution">
    <text evidence="5">The sequence shown here is derived from an EMBL/GenBank/DDBJ whole genome shotgun (WGS) entry which is preliminary data.</text>
</comment>
<proteinExistence type="inferred from homology"/>
<dbReference type="GO" id="GO:0046856">
    <property type="term" value="P:phosphatidylinositol dephosphorylation"/>
    <property type="evidence" value="ECO:0007669"/>
    <property type="project" value="InterPro"/>
</dbReference>
<gene>
    <name evidence="5" type="ORF">Amon01_000145400</name>
</gene>
<dbReference type="Pfam" id="PF22669">
    <property type="entry name" value="Exo_endo_phos2"/>
    <property type="match status" value="1"/>
</dbReference>
<dbReference type="InterPro" id="IPR002013">
    <property type="entry name" value="SAC_dom"/>
</dbReference>
<dbReference type="InterPro" id="IPR036691">
    <property type="entry name" value="Endo/exonu/phosph_ase_sf"/>
</dbReference>
<dbReference type="PANTHER" id="PTHR45662">
    <property type="entry name" value="PHOSPHATIDYLINOSITIDE PHOSPHATASE SAC1"/>
    <property type="match status" value="1"/>
</dbReference>
<dbReference type="GO" id="GO:0005783">
    <property type="term" value="C:endoplasmic reticulum"/>
    <property type="evidence" value="ECO:0007669"/>
    <property type="project" value="TreeGrafter"/>
</dbReference>
<comment type="similarity">
    <text evidence="2">In the central section; belongs to the inositol 1,4,5-trisphosphate 5-phosphatase family.</text>
</comment>
<evidence type="ECO:0000313" key="5">
    <source>
        <dbReference type="EMBL" id="GMG20729.1"/>
    </source>
</evidence>
<organism evidence="5 6">
    <name type="scientific">Ambrosiozyma monospora</name>
    <name type="common">Yeast</name>
    <name type="synonym">Endomycopsis monosporus</name>
    <dbReference type="NCBI Taxonomy" id="43982"/>
    <lineage>
        <taxon>Eukaryota</taxon>
        <taxon>Fungi</taxon>
        <taxon>Dikarya</taxon>
        <taxon>Ascomycota</taxon>
        <taxon>Saccharomycotina</taxon>
        <taxon>Pichiomycetes</taxon>
        <taxon>Pichiales</taxon>
        <taxon>Pichiaceae</taxon>
        <taxon>Ambrosiozyma</taxon>
    </lineage>
</organism>
<accession>A0A9W6YRV2</accession>
<dbReference type="InterPro" id="IPR000300">
    <property type="entry name" value="IPPc"/>
</dbReference>
<dbReference type="Gene3D" id="3.60.10.10">
    <property type="entry name" value="Endonuclease/exonuclease/phosphatase"/>
    <property type="match status" value="1"/>
</dbReference>
<evidence type="ECO:0000256" key="2">
    <source>
        <dbReference type="ARBA" id="ARBA00009678"/>
    </source>
</evidence>
<dbReference type="EMBL" id="BSXU01000454">
    <property type="protein sequence ID" value="GMG20729.1"/>
    <property type="molecule type" value="Genomic_DNA"/>
</dbReference>
<reference evidence="5" key="1">
    <citation type="submission" date="2023-04" db="EMBL/GenBank/DDBJ databases">
        <title>Ambrosiozyma monospora NBRC 1965.</title>
        <authorList>
            <person name="Ichikawa N."/>
            <person name="Sato H."/>
            <person name="Tonouchi N."/>
        </authorList>
    </citation>
    <scope>NUCLEOTIDE SEQUENCE</scope>
    <source>
        <strain evidence="5">NBRC 1965</strain>
    </source>
</reference>
<dbReference type="EC" id="3.1.3.36" evidence="3"/>
<dbReference type="PROSITE" id="PS50275">
    <property type="entry name" value="SAC"/>
    <property type="match status" value="1"/>
</dbReference>
<name>A0A9W6YRV2_AMBMO</name>
<dbReference type="SUPFAM" id="SSF56219">
    <property type="entry name" value="DNase I-like"/>
    <property type="match status" value="1"/>
</dbReference>
<comment type="similarity">
    <text evidence="1">Belongs to the synaptojanin family.</text>
</comment>
<evidence type="ECO:0000256" key="1">
    <source>
        <dbReference type="ARBA" id="ARBA00008943"/>
    </source>
</evidence>
<dbReference type="GO" id="GO:0004439">
    <property type="term" value="F:phosphatidylinositol-4,5-bisphosphate 5-phosphatase activity"/>
    <property type="evidence" value="ECO:0007669"/>
    <property type="project" value="UniProtKB-EC"/>
</dbReference>
<dbReference type="GO" id="GO:0043812">
    <property type="term" value="F:phosphatidylinositol-4-phosphate phosphatase activity"/>
    <property type="evidence" value="ECO:0007669"/>
    <property type="project" value="TreeGrafter"/>
</dbReference>
<evidence type="ECO:0000313" key="6">
    <source>
        <dbReference type="Proteomes" id="UP001165063"/>
    </source>
</evidence>
<sequence length="719" mass="82093">MKIFLNKSPRSVAIQSNGFCLLLKDISRHPKNPKLIIEFVPENTINLTNYKQIPTFKKHDNKAFGITGIINIKGYTFVGFITERVEVGCITKSQRMYRILNTNFVCLNSDEFDNSPYYHTSHHDSLFSPTGGTYANSSFNASGDDQSTATTPITPYTLSTPAESLDGGDGVAGVDESPIYKVNKLLSSGDFYYSDKFDISSNLQERIVTSLNFISSLECFDGRYVWNRHLLTGLLSFKNRLSVCDRENFDQGAFLVPIIRGFAQTLTVNDSYLLSIISKQDCLKQGEMFGPYCMDDDGNVTGFIETELIISDNKNLMFSFVLLRGNVPLFWKFESQLLSTKIEFPRSIEASRHSIERFFEGLVTKFGSVQIVDALSRRGSQPELSEMYYEALKLVDYYPNEIQYMKVDVSKTGNYDLNNVITSLSDAFRNQMVFGVSDKSIRCRQLGTFLINSLNSMERMNDIAKRIGEEMIDIFHEYLGFEVDMEFWSRHATLWKANGLTLNKMVERYITKKIKNKAGGIVGKMAEHSKKYVVNASSTTNNDINKQDRFDRLLGRTGNIEVKLIDPIHDFMRSELDRRRNEFTSLQELSIYCGTFNVNAELYEGDLSKWIFPEGVELSDYDMVIIGLEEVVEMTASKLINIDPSIKLFWEDKIQREIGDDYLLIKNEQLGGILSLVYVKTNQIDNIKNIESCYKKTGMKDIQTIKQLRKVCAFDKTKQ</sequence>
<evidence type="ECO:0000259" key="4">
    <source>
        <dbReference type="PROSITE" id="PS50275"/>
    </source>
</evidence>
<dbReference type="AlphaFoldDB" id="A0A9W6YRV2"/>
<evidence type="ECO:0000256" key="3">
    <source>
        <dbReference type="ARBA" id="ARBA00013044"/>
    </source>
</evidence>
<dbReference type="Proteomes" id="UP001165063">
    <property type="component" value="Unassembled WGS sequence"/>
</dbReference>